<sequence>MIQLRYKPKLLTRFVHFLSLALLALLKSPTTLAAEENIATTTTFFDIREPIQHRIHPNDSQYGSSMDISANFFMSDDLIKDLDLYNFEQLKQKNSEIYDPYELSFFQDEDEEKEDLLLDILHGESDEFRLAYTGMTPDQVKIFKPVFETLFNGSWIHNDEGESIIQKGAGLRDVFYKLDDLFPQVYLQCIKSKFALYSHRMESQRGLIELFESSKYNKDHIMYPDTKTIASYDWSPRFPHNCKIDILKVPQRKLNKLTNVRHIFYYNPTNGNEGSLLKQCTAFGYVMEFRYNKQSKRLQFGFRIFMSYADNNNQSQCWNQFYKPLNEDELHWNDIYLSCKHLMIQTFVEGREA</sequence>
<proteinExistence type="predicted"/>
<dbReference type="Proteomes" id="UP000774326">
    <property type="component" value="Unassembled WGS sequence"/>
</dbReference>
<keyword evidence="1" id="KW-0732">Signal</keyword>
<protein>
    <recommendedName>
        <fullName evidence="4">Secreted protein</fullName>
    </recommendedName>
</protein>
<dbReference type="EMBL" id="JAEUBG010001147">
    <property type="protein sequence ID" value="KAH3686889.1"/>
    <property type="molecule type" value="Genomic_DNA"/>
</dbReference>
<comment type="caution">
    <text evidence="2">The sequence shown here is derived from an EMBL/GenBank/DDBJ whole genome shotgun (WGS) entry which is preliminary data.</text>
</comment>
<feature type="signal peptide" evidence="1">
    <location>
        <begin position="1"/>
        <end position="33"/>
    </location>
</feature>
<reference evidence="2" key="1">
    <citation type="journal article" date="2021" name="Open Biol.">
        <title>Shared evolutionary footprints suggest mitochondrial oxidative damage underlies multiple complex I losses in fungi.</title>
        <authorList>
            <person name="Schikora-Tamarit M.A."/>
            <person name="Marcet-Houben M."/>
            <person name="Nosek J."/>
            <person name="Gabaldon T."/>
        </authorList>
    </citation>
    <scope>NUCLEOTIDE SEQUENCE</scope>
    <source>
        <strain evidence="2">CBS2887</strain>
    </source>
</reference>
<dbReference type="AlphaFoldDB" id="A0A9P8QCH5"/>
<evidence type="ECO:0008006" key="4">
    <source>
        <dbReference type="Google" id="ProtNLM"/>
    </source>
</evidence>
<keyword evidence="3" id="KW-1185">Reference proteome</keyword>
<evidence type="ECO:0000313" key="2">
    <source>
        <dbReference type="EMBL" id="KAH3686889.1"/>
    </source>
</evidence>
<feature type="chain" id="PRO_5040197633" description="Secreted protein" evidence="1">
    <location>
        <begin position="34"/>
        <end position="353"/>
    </location>
</feature>
<accession>A0A9P8QCH5</accession>
<evidence type="ECO:0000313" key="3">
    <source>
        <dbReference type="Proteomes" id="UP000774326"/>
    </source>
</evidence>
<name>A0A9P8QCH5_WICPI</name>
<organism evidence="2 3">
    <name type="scientific">Wickerhamomyces pijperi</name>
    <name type="common">Yeast</name>
    <name type="synonym">Pichia pijperi</name>
    <dbReference type="NCBI Taxonomy" id="599730"/>
    <lineage>
        <taxon>Eukaryota</taxon>
        <taxon>Fungi</taxon>
        <taxon>Dikarya</taxon>
        <taxon>Ascomycota</taxon>
        <taxon>Saccharomycotina</taxon>
        <taxon>Saccharomycetes</taxon>
        <taxon>Phaffomycetales</taxon>
        <taxon>Wickerhamomycetaceae</taxon>
        <taxon>Wickerhamomyces</taxon>
    </lineage>
</organism>
<gene>
    <name evidence="2" type="ORF">WICPIJ_002120</name>
</gene>
<reference evidence="2" key="2">
    <citation type="submission" date="2021-01" db="EMBL/GenBank/DDBJ databases">
        <authorList>
            <person name="Schikora-Tamarit M.A."/>
        </authorList>
    </citation>
    <scope>NUCLEOTIDE SEQUENCE</scope>
    <source>
        <strain evidence="2">CBS2887</strain>
    </source>
</reference>
<evidence type="ECO:0000256" key="1">
    <source>
        <dbReference type="SAM" id="SignalP"/>
    </source>
</evidence>